<dbReference type="PROSITE" id="PS51318">
    <property type="entry name" value="TAT"/>
    <property type="match status" value="1"/>
</dbReference>
<reference evidence="1" key="1">
    <citation type="submission" date="2018-06" db="EMBL/GenBank/DDBJ databases">
        <authorList>
            <person name="Zhirakovskaya E."/>
        </authorList>
    </citation>
    <scope>NUCLEOTIDE SEQUENCE</scope>
</reference>
<accession>A0A3B1DLX9</accession>
<feature type="non-terminal residue" evidence="1">
    <location>
        <position position="227"/>
    </location>
</feature>
<gene>
    <name evidence="1" type="ORF">MNBD_PLANCTO02-2509</name>
</gene>
<dbReference type="EMBL" id="UOGL01000582">
    <property type="protein sequence ID" value="VAX41742.1"/>
    <property type="molecule type" value="Genomic_DNA"/>
</dbReference>
<protein>
    <recommendedName>
        <fullName evidence="2">DUF1552 domain-containing protein</fullName>
    </recommendedName>
</protein>
<dbReference type="Pfam" id="PF07586">
    <property type="entry name" value="HXXSHH"/>
    <property type="match status" value="1"/>
</dbReference>
<evidence type="ECO:0000313" key="1">
    <source>
        <dbReference type="EMBL" id="VAX41742.1"/>
    </source>
</evidence>
<sequence length="227" mass="24126">MNDQTAFQRRTFLKGVGTTMALPLLESLVPSTAFAKNAPVAPVRLGFVFFPCGAVPETWKPSEFGSDYKLSESLKPLAKHQADFNIFANLSQHHGRANGDGAGDHARAAGSFLTGAHLNKTSGADIKVGISADQAAAKIIGKQTKLPSIELGIDRGRSAGSCDSGYSCAYSSSVSWKSATTPMAKEINPRLAFERLFGSTSEIANAKSRALRKTHRQSVLDLVAEDA</sequence>
<proteinExistence type="predicted"/>
<organism evidence="1">
    <name type="scientific">hydrothermal vent metagenome</name>
    <dbReference type="NCBI Taxonomy" id="652676"/>
    <lineage>
        <taxon>unclassified sequences</taxon>
        <taxon>metagenomes</taxon>
        <taxon>ecological metagenomes</taxon>
    </lineage>
</organism>
<dbReference type="InterPro" id="IPR011447">
    <property type="entry name" value="DUF1552"/>
</dbReference>
<evidence type="ECO:0008006" key="2">
    <source>
        <dbReference type="Google" id="ProtNLM"/>
    </source>
</evidence>
<name>A0A3B1DLX9_9ZZZZ</name>
<dbReference type="AlphaFoldDB" id="A0A3B1DLX9"/>
<dbReference type="InterPro" id="IPR006311">
    <property type="entry name" value="TAT_signal"/>
</dbReference>